<dbReference type="OrthoDB" id="250654at2759"/>
<comment type="caution">
    <text evidence="2">The sequence shown here is derived from an EMBL/GenBank/DDBJ whole genome shotgun (WGS) entry which is preliminary data.</text>
</comment>
<organism evidence="2 3">
    <name type="scientific">Paramecium sonneborni</name>
    <dbReference type="NCBI Taxonomy" id="65129"/>
    <lineage>
        <taxon>Eukaryota</taxon>
        <taxon>Sar</taxon>
        <taxon>Alveolata</taxon>
        <taxon>Ciliophora</taxon>
        <taxon>Intramacronucleata</taxon>
        <taxon>Oligohymenophorea</taxon>
        <taxon>Peniculida</taxon>
        <taxon>Parameciidae</taxon>
        <taxon>Paramecium</taxon>
    </lineage>
</organism>
<dbReference type="Proteomes" id="UP000692954">
    <property type="component" value="Unassembled WGS sequence"/>
</dbReference>
<dbReference type="EMBL" id="CAJJDN010000081">
    <property type="protein sequence ID" value="CAD8104068.1"/>
    <property type="molecule type" value="Genomic_DNA"/>
</dbReference>
<feature type="region of interest" description="Disordered" evidence="1">
    <location>
        <begin position="1"/>
        <end position="35"/>
    </location>
</feature>
<name>A0A8S1PNM6_9CILI</name>
<evidence type="ECO:0000313" key="2">
    <source>
        <dbReference type="EMBL" id="CAD8104068.1"/>
    </source>
</evidence>
<dbReference type="AlphaFoldDB" id="A0A8S1PNM6"/>
<reference evidence="2" key="1">
    <citation type="submission" date="2021-01" db="EMBL/GenBank/DDBJ databases">
        <authorList>
            <consortium name="Genoscope - CEA"/>
            <person name="William W."/>
        </authorList>
    </citation>
    <scope>NUCLEOTIDE SEQUENCE</scope>
</reference>
<feature type="compositionally biased region" description="Basic and acidic residues" evidence="1">
    <location>
        <begin position="10"/>
        <end position="35"/>
    </location>
</feature>
<protein>
    <submittedName>
        <fullName evidence="2">Uncharacterized protein</fullName>
    </submittedName>
</protein>
<evidence type="ECO:0000256" key="1">
    <source>
        <dbReference type="SAM" id="MobiDB-lite"/>
    </source>
</evidence>
<gene>
    <name evidence="2" type="ORF">PSON_ATCC_30995.1.T0810159</name>
</gene>
<evidence type="ECO:0000313" key="3">
    <source>
        <dbReference type="Proteomes" id="UP000692954"/>
    </source>
</evidence>
<proteinExistence type="predicted"/>
<sequence length="100" mass="11992">MLKALQQRVSDIKKQENWKDKLDQEDMKQEQREPDMYNTINQSLGKMMKPNQYILKKLKIHSTNQERNKIQFNKENKIGIKLLLIEIKSFIRGSYCQTCC</sequence>
<accession>A0A8S1PNM6</accession>
<keyword evidence="3" id="KW-1185">Reference proteome</keyword>